<dbReference type="InterPro" id="IPR029787">
    <property type="entry name" value="Nucleotide_cyclase"/>
</dbReference>
<gene>
    <name evidence="2" type="ORF">EV688_11660</name>
</gene>
<dbReference type="OrthoDB" id="9806704at2"/>
<dbReference type="PANTHER" id="PTHR43081">
    <property type="entry name" value="ADENYLATE CYCLASE, TERMINAL-DIFFERENTIATION SPECIFIC-RELATED"/>
    <property type="match status" value="1"/>
</dbReference>
<dbReference type="SMART" id="SM00044">
    <property type="entry name" value="CYCc"/>
    <property type="match status" value="1"/>
</dbReference>
<sequence length="361" mass="39371">MENADYSARVAAFMTGIAHRIGSPLAERERATINQLAHAMLDPSPPVAEPESRLITVLIVDLRGFSVLADSCEPAVLLAVLKPFFERMTELVHEHGGFVDKFLGDGVMALFGAPEHREDHLPLALACAARMQQAMLDLNAGNIANGIPEIHAGIGINTGEVMVGSFGPQQYREYTAIGDEVNFAARVESFSLRGQVLLSERSYRAARGCIETGAIRQLRVKGRSGPVNLYEMTAVTAPVRTIVPQVEMRASPRVPVQLPLRFYRVHDKQVIDEPYRGSIMNLGYDGMLARLPLDLPSLSEISFTVNPDLASDGASDLYARALHSRRDDDAYQTAFAFTSGGTPGHEAVRNYVDRLLWGAAG</sequence>
<dbReference type="PROSITE" id="PS50125">
    <property type="entry name" value="GUANYLATE_CYCLASE_2"/>
    <property type="match status" value="1"/>
</dbReference>
<dbReference type="CDD" id="cd07302">
    <property type="entry name" value="CHD"/>
    <property type="match status" value="1"/>
</dbReference>
<feature type="domain" description="Guanylate cyclase" evidence="1">
    <location>
        <begin position="56"/>
        <end position="188"/>
    </location>
</feature>
<dbReference type="AlphaFoldDB" id="A0A4R2KJ17"/>
<dbReference type="GO" id="GO:0035556">
    <property type="term" value="P:intracellular signal transduction"/>
    <property type="evidence" value="ECO:0007669"/>
    <property type="project" value="InterPro"/>
</dbReference>
<dbReference type="InterPro" id="IPR001054">
    <property type="entry name" value="A/G_cyclase"/>
</dbReference>
<dbReference type="GO" id="GO:0004016">
    <property type="term" value="F:adenylate cyclase activity"/>
    <property type="evidence" value="ECO:0007669"/>
    <property type="project" value="UniProtKB-ARBA"/>
</dbReference>
<dbReference type="Proteomes" id="UP000294980">
    <property type="component" value="Unassembled WGS sequence"/>
</dbReference>
<evidence type="ECO:0000313" key="3">
    <source>
        <dbReference type="Proteomes" id="UP000294980"/>
    </source>
</evidence>
<dbReference type="InterPro" id="IPR050697">
    <property type="entry name" value="Adenylyl/Guanylyl_Cyclase_3/4"/>
</dbReference>
<comment type="caution">
    <text evidence="2">The sequence shown here is derived from an EMBL/GenBank/DDBJ whole genome shotgun (WGS) entry which is preliminary data.</text>
</comment>
<reference evidence="2 3" key="1">
    <citation type="submission" date="2019-03" db="EMBL/GenBank/DDBJ databases">
        <title>Genomic Encyclopedia of Type Strains, Phase IV (KMG-IV): sequencing the most valuable type-strain genomes for metagenomic binning, comparative biology and taxonomic classification.</title>
        <authorList>
            <person name="Goeker M."/>
        </authorList>
    </citation>
    <scope>NUCLEOTIDE SEQUENCE [LARGE SCALE GENOMIC DNA]</scope>
    <source>
        <strain evidence="2 3">DSM 23344</strain>
    </source>
</reference>
<evidence type="ECO:0000259" key="1">
    <source>
        <dbReference type="PROSITE" id="PS50125"/>
    </source>
</evidence>
<keyword evidence="3" id="KW-1185">Reference proteome</keyword>
<dbReference type="EMBL" id="SLWX01000016">
    <property type="protein sequence ID" value="TCO73224.1"/>
    <property type="molecule type" value="Genomic_DNA"/>
</dbReference>
<evidence type="ECO:0000313" key="2">
    <source>
        <dbReference type="EMBL" id="TCO73224.1"/>
    </source>
</evidence>
<dbReference type="RefSeq" id="WP_117319127.1">
    <property type="nucleotide sequence ID" value="NZ_QQSW01000020.1"/>
</dbReference>
<dbReference type="Pfam" id="PF00211">
    <property type="entry name" value="Guanylate_cyc"/>
    <property type="match status" value="1"/>
</dbReference>
<proteinExistence type="predicted"/>
<dbReference type="GO" id="GO:0006171">
    <property type="term" value="P:cAMP biosynthetic process"/>
    <property type="evidence" value="ECO:0007669"/>
    <property type="project" value="TreeGrafter"/>
</dbReference>
<accession>A0A4R2KJ17</accession>
<protein>
    <submittedName>
        <fullName evidence="2">Adenylate cyclase</fullName>
    </submittedName>
</protein>
<dbReference type="SUPFAM" id="SSF55073">
    <property type="entry name" value="Nucleotide cyclase"/>
    <property type="match status" value="1"/>
</dbReference>
<dbReference type="Gene3D" id="3.30.70.1230">
    <property type="entry name" value="Nucleotide cyclase"/>
    <property type="match status" value="1"/>
</dbReference>
<dbReference type="PANTHER" id="PTHR43081:SF1">
    <property type="entry name" value="ADENYLATE CYCLASE, TERMINAL-DIFFERENTIATION SPECIFIC"/>
    <property type="match status" value="1"/>
</dbReference>
<name>A0A4R2KJ17_9GAMM</name>
<organism evidence="2 3">
    <name type="scientific">Chromatocurvus halotolerans</name>
    <dbReference type="NCBI Taxonomy" id="1132028"/>
    <lineage>
        <taxon>Bacteria</taxon>
        <taxon>Pseudomonadati</taxon>
        <taxon>Pseudomonadota</taxon>
        <taxon>Gammaproteobacteria</taxon>
        <taxon>Cellvibrionales</taxon>
        <taxon>Halieaceae</taxon>
        <taxon>Chromatocurvus</taxon>
    </lineage>
</organism>